<dbReference type="Proteomes" id="UP000694864">
    <property type="component" value="Chromosome 1"/>
</dbReference>
<accession>A0ABM1Q7P0</accession>
<reference evidence="3" key="1">
    <citation type="journal article" date="2014" name="Nat. Commun.">
        <title>The emerging biofuel crop Camelina sativa retains a highly undifferentiated hexaploid genome structure.</title>
        <authorList>
            <person name="Kagale S."/>
            <person name="Koh C."/>
            <person name="Nixon J."/>
            <person name="Bollina V."/>
            <person name="Clarke W.E."/>
            <person name="Tuteja R."/>
            <person name="Spillane C."/>
            <person name="Robinson S.J."/>
            <person name="Links M.G."/>
            <person name="Clarke C."/>
            <person name="Higgins E.E."/>
            <person name="Huebert T."/>
            <person name="Sharpe A.G."/>
            <person name="Parkin I.A."/>
        </authorList>
    </citation>
    <scope>NUCLEOTIDE SEQUENCE [LARGE SCALE GENOMIC DNA]</scope>
    <source>
        <strain evidence="3">cv. DH55</strain>
    </source>
</reference>
<dbReference type="GeneID" id="104705993"/>
<name>A0ABM1Q7P0_CAMSA</name>
<keyword evidence="1" id="KW-0862">Zinc</keyword>
<dbReference type="RefSeq" id="XP_019082778.1">
    <property type="nucleotide sequence ID" value="XM_019227233.1"/>
</dbReference>
<dbReference type="InterPro" id="IPR054722">
    <property type="entry name" value="PolX-like_BBD"/>
</dbReference>
<dbReference type="PANTHER" id="PTHR47592">
    <property type="entry name" value="PBF68 PROTEIN"/>
    <property type="match status" value="1"/>
</dbReference>
<keyword evidence="3" id="KW-1185">Reference proteome</keyword>
<dbReference type="Pfam" id="PF22936">
    <property type="entry name" value="Pol_BBD"/>
    <property type="match status" value="1"/>
</dbReference>
<proteinExistence type="predicted"/>
<protein>
    <submittedName>
        <fullName evidence="4">Uncharacterized protein LOC104705993</fullName>
    </submittedName>
</protein>
<dbReference type="InterPro" id="IPR001878">
    <property type="entry name" value="Znf_CCHC"/>
</dbReference>
<feature type="domain" description="CCHC-type" evidence="2">
    <location>
        <begin position="375"/>
        <end position="388"/>
    </location>
</feature>
<reference evidence="4" key="2">
    <citation type="submission" date="2025-08" db="UniProtKB">
        <authorList>
            <consortium name="RefSeq"/>
        </authorList>
    </citation>
    <scope>IDENTIFICATION</scope>
    <source>
        <tissue evidence="4">Leaf</tissue>
    </source>
</reference>
<organism evidence="3 4">
    <name type="scientific">Camelina sativa</name>
    <name type="common">False flax</name>
    <name type="synonym">Myagrum sativum</name>
    <dbReference type="NCBI Taxonomy" id="90675"/>
    <lineage>
        <taxon>Eukaryota</taxon>
        <taxon>Viridiplantae</taxon>
        <taxon>Streptophyta</taxon>
        <taxon>Embryophyta</taxon>
        <taxon>Tracheophyta</taxon>
        <taxon>Spermatophyta</taxon>
        <taxon>Magnoliopsida</taxon>
        <taxon>eudicotyledons</taxon>
        <taxon>Gunneridae</taxon>
        <taxon>Pentapetalae</taxon>
        <taxon>rosids</taxon>
        <taxon>malvids</taxon>
        <taxon>Brassicales</taxon>
        <taxon>Brassicaceae</taxon>
        <taxon>Camelineae</taxon>
        <taxon>Camelina</taxon>
    </lineage>
</organism>
<gene>
    <name evidence="4" type="primary">LOC104705993</name>
</gene>
<dbReference type="PROSITE" id="PS50158">
    <property type="entry name" value="ZF_CCHC"/>
    <property type="match status" value="1"/>
</dbReference>
<keyword evidence="1" id="KW-0479">Metal-binding</keyword>
<sequence length="533" mass="60846">MISTLLSFSVQKNNNSYVGEKGARAVVVFSKMRRNTQRRKSRKPKHSQEMAATKTLISQQDVVSDDLNYELWARTMKARLVEKELWAVVENGIPRADPSKIPELAAATIQPEELSKDKEALQILRSSLPDSLRKTLESTTTSAKHLWDLLKEANEEQSKSEKKTKKLERNIISSSSSFMDPRLESNHHYLAITNMVLSLSDSYDLTTNELIVMGVKKLTFNSIRRLLDLVESYTVKWTLYEVLEKNEFRASRDCEGFIRWMTSMSDSYDGTALAMEQVVSVKNLTFETTRELLDVFESVPAQTVSEIMKGFVVGSSSHVKEVGYSPSDLRRLLKEARLEMKELGEGTISSASSSQWKKDSATTRVMKSRHERGECIRCGRKGHVFKDCSSSNNRRKNQSRDDVVGPVTFEKDMWMIYDTTTNHMTPHIKYFTTLDRRHRAQIEFITGESVAAEGMGDVRIMTKKGLKKTIKDVLFVPKIDRNVLSVSQLTDAGYIVAMTTDKCIIMEEKTGRSFGQCLWEERGYFLRLQVVER</sequence>
<evidence type="ECO:0000313" key="3">
    <source>
        <dbReference type="Proteomes" id="UP000694864"/>
    </source>
</evidence>
<evidence type="ECO:0000256" key="1">
    <source>
        <dbReference type="PROSITE-ProRule" id="PRU00047"/>
    </source>
</evidence>
<keyword evidence="1" id="KW-0863">Zinc-finger</keyword>
<evidence type="ECO:0000313" key="4">
    <source>
        <dbReference type="RefSeq" id="XP_019082778.1"/>
    </source>
</evidence>
<evidence type="ECO:0000259" key="2">
    <source>
        <dbReference type="PROSITE" id="PS50158"/>
    </source>
</evidence>